<sequence>MKRLIMGLLAASAMTASAYAADINPAIIYDLGGKFDKSFNESAFNGAEKFKQETGISYREFEIQNDAQREQALRKFAEDGNDPIVMAGFSWAAALEKVAAEFPDTHFAIIDMVVDAPNVRSVVYKEHEGSYLVGIMAAMKSDSKKVGFVGGMDIPLIRKFGCGYVGGAKSAGATEVIQNMTGDTPAAWNDPTKGGEIAKSQIAQGADVIYAAAGGTGIGVLQAAADEGKYGIGVDSNQNGLQPGHVLTSMLKRVDVAVYNAFMDSKEGKFSNGINVLGLKEGGVDYAMDDNNKDLVTDDMMKAVEDAKAKIIAGDIQVHDYMSDESCPY</sequence>
<dbReference type="Gene3D" id="3.40.50.2300">
    <property type="match status" value="2"/>
</dbReference>
<dbReference type="OrthoDB" id="9784230at2"/>
<keyword evidence="3" id="KW-1003">Cell membrane</keyword>
<organism evidence="9 10">
    <name type="scientific">Zhengella mangrovi</name>
    <dbReference type="NCBI Taxonomy" id="1982044"/>
    <lineage>
        <taxon>Bacteria</taxon>
        <taxon>Pseudomonadati</taxon>
        <taxon>Pseudomonadota</taxon>
        <taxon>Alphaproteobacteria</taxon>
        <taxon>Hyphomicrobiales</taxon>
        <taxon>Notoacmeibacteraceae</taxon>
        <taxon>Zhengella</taxon>
    </lineage>
</organism>
<dbReference type="InterPro" id="IPR028082">
    <property type="entry name" value="Peripla_BP_I"/>
</dbReference>
<evidence type="ECO:0000256" key="1">
    <source>
        <dbReference type="ARBA" id="ARBA00004193"/>
    </source>
</evidence>
<dbReference type="Proteomes" id="UP000221168">
    <property type="component" value="Unassembled WGS sequence"/>
</dbReference>
<comment type="subcellular location">
    <subcellularLocation>
        <location evidence="1">Cell membrane</location>
        <topology evidence="1">Lipid-anchor</topology>
    </subcellularLocation>
</comment>
<dbReference type="SUPFAM" id="SSF53822">
    <property type="entry name" value="Periplasmic binding protein-like I"/>
    <property type="match status" value="1"/>
</dbReference>
<keyword evidence="6" id="KW-0449">Lipoprotein</keyword>
<evidence type="ECO:0000256" key="7">
    <source>
        <dbReference type="SAM" id="SignalP"/>
    </source>
</evidence>
<dbReference type="GO" id="GO:0005886">
    <property type="term" value="C:plasma membrane"/>
    <property type="evidence" value="ECO:0007669"/>
    <property type="project" value="UniProtKB-SubCell"/>
</dbReference>
<dbReference type="CDD" id="cd06354">
    <property type="entry name" value="PBP1_PrnA-like"/>
    <property type="match status" value="1"/>
</dbReference>
<dbReference type="InterPro" id="IPR003760">
    <property type="entry name" value="PnrA-like"/>
</dbReference>
<reference evidence="9 10" key="1">
    <citation type="submission" date="2017-10" db="EMBL/GenBank/DDBJ databases">
        <title>Sedimentibacterium mangrovi gen. nov., sp. nov., a novel member of family Phyllobacteriacea isolated from mangrove sediment.</title>
        <authorList>
            <person name="Liao H."/>
            <person name="Tian Y."/>
        </authorList>
    </citation>
    <scope>NUCLEOTIDE SEQUENCE [LARGE SCALE GENOMIC DNA]</scope>
    <source>
        <strain evidence="9 10">X9-2-2</strain>
    </source>
</reference>
<feature type="domain" description="ABC transporter substrate-binding protein PnrA-like" evidence="8">
    <location>
        <begin position="35"/>
        <end position="319"/>
    </location>
</feature>
<dbReference type="EMBL" id="PDVP01000001">
    <property type="protein sequence ID" value="PHP68795.1"/>
    <property type="molecule type" value="Genomic_DNA"/>
</dbReference>
<evidence type="ECO:0000313" key="9">
    <source>
        <dbReference type="EMBL" id="PHP68795.1"/>
    </source>
</evidence>
<feature type="signal peptide" evidence="7">
    <location>
        <begin position="1"/>
        <end position="20"/>
    </location>
</feature>
<dbReference type="PANTHER" id="PTHR34296:SF2">
    <property type="entry name" value="ABC TRANSPORTER GUANOSINE-BINDING PROTEIN NUPN"/>
    <property type="match status" value="1"/>
</dbReference>
<dbReference type="PANTHER" id="PTHR34296">
    <property type="entry name" value="TRANSCRIPTIONAL ACTIVATOR PROTEIN MED"/>
    <property type="match status" value="1"/>
</dbReference>
<comment type="similarity">
    <text evidence="2">Belongs to the BMP lipoprotein family.</text>
</comment>
<keyword evidence="5" id="KW-0472">Membrane</keyword>
<gene>
    <name evidence="9" type="ORF">CSC94_02025</name>
</gene>
<protein>
    <submittedName>
        <fullName evidence="9">BMP family ABC transporter substrate-binding protein</fullName>
    </submittedName>
</protein>
<evidence type="ECO:0000256" key="2">
    <source>
        <dbReference type="ARBA" id="ARBA00008610"/>
    </source>
</evidence>
<evidence type="ECO:0000259" key="8">
    <source>
        <dbReference type="Pfam" id="PF02608"/>
    </source>
</evidence>
<evidence type="ECO:0000313" key="10">
    <source>
        <dbReference type="Proteomes" id="UP000221168"/>
    </source>
</evidence>
<keyword evidence="4 7" id="KW-0732">Signal</keyword>
<dbReference type="AlphaFoldDB" id="A0A2G1QTI6"/>
<evidence type="ECO:0000256" key="6">
    <source>
        <dbReference type="ARBA" id="ARBA00023288"/>
    </source>
</evidence>
<feature type="chain" id="PRO_5013874733" evidence="7">
    <location>
        <begin position="21"/>
        <end position="329"/>
    </location>
</feature>
<keyword evidence="10" id="KW-1185">Reference proteome</keyword>
<comment type="caution">
    <text evidence="9">The sequence shown here is derived from an EMBL/GenBank/DDBJ whole genome shotgun (WGS) entry which is preliminary data.</text>
</comment>
<evidence type="ECO:0000256" key="4">
    <source>
        <dbReference type="ARBA" id="ARBA00022729"/>
    </source>
</evidence>
<proteinExistence type="inferred from homology"/>
<evidence type="ECO:0000256" key="3">
    <source>
        <dbReference type="ARBA" id="ARBA00022475"/>
    </source>
</evidence>
<dbReference type="Pfam" id="PF02608">
    <property type="entry name" value="Bmp"/>
    <property type="match status" value="1"/>
</dbReference>
<dbReference type="RefSeq" id="WP_099303214.1">
    <property type="nucleotide sequence ID" value="NZ_PDVP01000001.1"/>
</dbReference>
<dbReference type="InterPro" id="IPR050957">
    <property type="entry name" value="BMP_lipoprotein"/>
</dbReference>
<accession>A0A2G1QTI6</accession>
<name>A0A2G1QTI6_9HYPH</name>
<evidence type="ECO:0000256" key="5">
    <source>
        <dbReference type="ARBA" id="ARBA00023136"/>
    </source>
</evidence>